<evidence type="ECO:0000313" key="1">
    <source>
        <dbReference type="EMBL" id="JAH66726.1"/>
    </source>
</evidence>
<protein>
    <submittedName>
        <fullName evidence="1">Uncharacterized protein</fullName>
    </submittedName>
</protein>
<reference evidence="1" key="2">
    <citation type="journal article" date="2015" name="Fish Shellfish Immunol.">
        <title>Early steps in the European eel (Anguilla anguilla)-Vibrio vulnificus interaction in the gills: Role of the RtxA13 toxin.</title>
        <authorList>
            <person name="Callol A."/>
            <person name="Pajuelo D."/>
            <person name="Ebbesson L."/>
            <person name="Teles M."/>
            <person name="MacKenzie S."/>
            <person name="Amaro C."/>
        </authorList>
    </citation>
    <scope>NUCLEOTIDE SEQUENCE</scope>
</reference>
<proteinExistence type="predicted"/>
<organism evidence="1">
    <name type="scientific">Anguilla anguilla</name>
    <name type="common">European freshwater eel</name>
    <name type="synonym">Muraena anguilla</name>
    <dbReference type="NCBI Taxonomy" id="7936"/>
    <lineage>
        <taxon>Eukaryota</taxon>
        <taxon>Metazoa</taxon>
        <taxon>Chordata</taxon>
        <taxon>Craniata</taxon>
        <taxon>Vertebrata</taxon>
        <taxon>Euteleostomi</taxon>
        <taxon>Actinopterygii</taxon>
        <taxon>Neopterygii</taxon>
        <taxon>Teleostei</taxon>
        <taxon>Anguilliformes</taxon>
        <taxon>Anguillidae</taxon>
        <taxon>Anguilla</taxon>
    </lineage>
</organism>
<name>A0A0E9ULV7_ANGAN</name>
<dbReference type="EMBL" id="GBXM01041851">
    <property type="protein sequence ID" value="JAH66726.1"/>
    <property type="molecule type" value="Transcribed_RNA"/>
</dbReference>
<dbReference type="AlphaFoldDB" id="A0A0E9ULV7"/>
<accession>A0A0E9ULV7</accession>
<sequence length="36" mass="4136">MKMSKSQQQVEYFRKTCSVCCAVYLSLQGRALPTSY</sequence>
<reference evidence="1" key="1">
    <citation type="submission" date="2014-11" db="EMBL/GenBank/DDBJ databases">
        <authorList>
            <person name="Amaro Gonzalez C."/>
        </authorList>
    </citation>
    <scope>NUCLEOTIDE SEQUENCE</scope>
</reference>